<dbReference type="PANTHER" id="PTHR43109">
    <property type="entry name" value="NUCLEOSIDE DIPHOSPHATE KINASE 7"/>
    <property type="match status" value="1"/>
</dbReference>
<dbReference type="SMART" id="SM00562">
    <property type="entry name" value="NDK"/>
    <property type="match status" value="2"/>
</dbReference>
<dbReference type="GO" id="GO:0004550">
    <property type="term" value="F:nucleoside diphosphate kinase activity"/>
    <property type="evidence" value="ECO:0007669"/>
    <property type="project" value="InterPro"/>
</dbReference>
<protein>
    <recommendedName>
        <fullName evidence="7">DM10 domain-containing protein</fullName>
    </recommendedName>
</protein>
<dbReference type="Proteomes" id="UP001154114">
    <property type="component" value="Chromosome 2"/>
</dbReference>
<dbReference type="SMART" id="SM00676">
    <property type="entry name" value="DM10"/>
    <property type="match status" value="1"/>
</dbReference>
<dbReference type="AlphaFoldDB" id="A0A9P0BTH8"/>
<dbReference type="SUPFAM" id="SSF54919">
    <property type="entry name" value="Nucleoside diphosphate kinase, NDK"/>
    <property type="match status" value="2"/>
</dbReference>
<dbReference type="PROSITE" id="PS51336">
    <property type="entry name" value="DM10"/>
    <property type="match status" value="1"/>
</dbReference>
<dbReference type="GO" id="GO:0005813">
    <property type="term" value="C:centrosome"/>
    <property type="evidence" value="ECO:0007669"/>
    <property type="project" value="TreeGrafter"/>
</dbReference>
<evidence type="ECO:0000256" key="2">
    <source>
        <dbReference type="ARBA" id="ARBA00022490"/>
    </source>
</evidence>
<evidence type="ECO:0000256" key="4">
    <source>
        <dbReference type="ARBA" id="ARBA00023273"/>
    </source>
</evidence>
<evidence type="ECO:0000313" key="9">
    <source>
        <dbReference type="Proteomes" id="UP001154114"/>
    </source>
</evidence>
<dbReference type="InterPro" id="IPR037993">
    <property type="entry name" value="NDPk7B"/>
</dbReference>
<gene>
    <name evidence="8" type="ORF">CINC_LOCUS5738</name>
</gene>
<dbReference type="OrthoDB" id="270127at2759"/>
<accession>A0A9P0BTH8</accession>
<dbReference type="FunFam" id="3.30.70.141:FF:000004">
    <property type="entry name" value="Nucleoside diphosphate kinase 7"/>
    <property type="match status" value="1"/>
</dbReference>
<dbReference type="GO" id="GO:0005879">
    <property type="term" value="C:axonemal microtubule"/>
    <property type="evidence" value="ECO:0007669"/>
    <property type="project" value="TreeGrafter"/>
</dbReference>
<comment type="subcellular location">
    <subcellularLocation>
        <location evidence="1">Cytoplasm</location>
        <location evidence="1">Cytoskeleton</location>
        <location evidence="1">Cilium axoneme</location>
    </subcellularLocation>
</comment>
<evidence type="ECO:0000256" key="3">
    <source>
        <dbReference type="ARBA" id="ARBA00023212"/>
    </source>
</evidence>
<dbReference type="InterPro" id="IPR001564">
    <property type="entry name" value="Nucleoside_diP_kinase"/>
</dbReference>
<dbReference type="GO" id="GO:0006228">
    <property type="term" value="P:UTP biosynthetic process"/>
    <property type="evidence" value="ECO:0007669"/>
    <property type="project" value="InterPro"/>
</dbReference>
<name>A0A9P0BTH8_CHRIL</name>
<dbReference type="GO" id="GO:0006183">
    <property type="term" value="P:GTP biosynthetic process"/>
    <property type="evidence" value="ECO:0007669"/>
    <property type="project" value="InterPro"/>
</dbReference>
<evidence type="ECO:0000256" key="6">
    <source>
        <dbReference type="RuleBase" id="RU004011"/>
    </source>
</evidence>
<evidence type="ECO:0000256" key="5">
    <source>
        <dbReference type="PROSITE-ProRule" id="PRU00706"/>
    </source>
</evidence>
<evidence type="ECO:0000259" key="7">
    <source>
        <dbReference type="PROSITE" id="PS51336"/>
    </source>
</evidence>
<keyword evidence="9" id="KW-1185">Reference proteome</keyword>
<dbReference type="Gene3D" id="3.30.70.141">
    <property type="entry name" value="Nucleoside diphosphate kinase-like domain"/>
    <property type="match status" value="2"/>
</dbReference>
<dbReference type="Pfam" id="PF00334">
    <property type="entry name" value="NDK"/>
    <property type="match status" value="2"/>
</dbReference>
<dbReference type="PROSITE" id="PS51374">
    <property type="entry name" value="NDPK_LIKE"/>
    <property type="match status" value="2"/>
</dbReference>
<evidence type="ECO:0000313" key="8">
    <source>
        <dbReference type="EMBL" id="CAH0592557.1"/>
    </source>
</evidence>
<dbReference type="EMBL" id="LR824005">
    <property type="protein sequence ID" value="CAH0592557.1"/>
    <property type="molecule type" value="Genomic_DNA"/>
</dbReference>
<dbReference type="GO" id="GO:0006241">
    <property type="term" value="P:CTP biosynthetic process"/>
    <property type="evidence" value="ECO:0007669"/>
    <property type="project" value="InterPro"/>
</dbReference>
<comment type="caution">
    <text evidence="5">Lacks conserved residue(s) required for the propagation of feature annotation.</text>
</comment>
<keyword evidence="4" id="KW-0966">Cell projection</keyword>
<sequence>MEVPTHLHRTERKVYDYFEKYTFLCEMYDEDADTLEELVLNFFPFDNSCQVINAKRGKNLLRRVQLPSLKKEMLQIGNIVNIFSKLLLITNCAPATRTKLFNNVQSTFALIKPVPASLHGKIITYIMKKGFRIVRMKNGKLGKDYAMDLYRHIAGNSMLPIIIDYVTSGEVIGLELVGPNAIAEWRRCLGASDPAEAEPGTLRALYGENKLRNVAHGCHSTEDANGMLELFFGYEKGQPRIPFRATFKDCTCCVIKPHAILDGNVGAIFEQISLSGKFYISATAMFSVKLANAEEFYEVYKGVLPEYEAMCIHLAEGKCIALEVKCTDPSLNCVCEFRKICGPRDPDLCRQLYPDSIRAQYGKTIIHNAVHCTDLPEDGENEVEYFFKLLAND</sequence>
<dbReference type="InterPro" id="IPR034907">
    <property type="entry name" value="NDK-like_dom"/>
</dbReference>
<proteinExistence type="inferred from homology"/>
<dbReference type="CDD" id="cd04412">
    <property type="entry name" value="NDPk7B"/>
    <property type="match status" value="1"/>
</dbReference>
<dbReference type="InterPro" id="IPR006602">
    <property type="entry name" value="DM10_dom"/>
</dbReference>
<dbReference type="InterPro" id="IPR036850">
    <property type="entry name" value="NDK-like_dom_sf"/>
</dbReference>
<comment type="similarity">
    <text evidence="5 6">Belongs to the NDK family.</text>
</comment>
<dbReference type="PANTHER" id="PTHR43109:SF2">
    <property type="entry name" value="NUCLEOSIDE DIPHOSPHATE KINASE 7"/>
    <property type="match status" value="1"/>
</dbReference>
<keyword evidence="2" id="KW-0963">Cytoplasm</keyword>
<dbReference type="PRINTS" id="PR01243">
    <property type="entry name" value="NUCDPKINASE"/>
</dbReference>
<keyword evidence="3" id="KW-0206">Cytoskeleton</keyword>
<evidence type="ECO:0000256" key="1">
    <source>
        <dbReference type="ARBA" id="ARBA00004430"/>
    </source>
</evidence>
<feature type="domain" description="DM10" evidence="7">
    <location>
        <begin position="17"/>
        <end position="104"/>
    </location>
</feature>
<organism evidence="8 9">
    <name type="scientific">Chrysodeixis includens</name>
    <name type="common">Soybean looper</name>
    <name type="synonym">Pseudoplusia includens</name>
    <dbReference type="NCBI Taxonomy" id="689277"/>
    <lineage>
        <taxon>Eukaryota</taxon>
        <taxon>Metazoa</taxon>
        <taxon>Ecdysozoa</taxon>
        <taxon>Arthropoda</taxon>
        <taxon>Hexapoda</taxon>
        <taxon>Insecta</taxon>
        <taxon>Pterygota</taxon>
        <taxon>Neoptera</taxon>
        <taxon>Endopterygota</taxon>
        <taxon>Lepidoptera</taxon>
        <taxon>Glossata</taxon>
        <taxon>Ditrysia</taxon>
        <taxon>Noctuoidea</taxon>
        <taxon>Noctuidae</taxon>
        <taxon>Plusiinae</taxon>
        <taxon>Chrysodeixis</taxon>
    </lineage>
</organism>
<reference evidence="8" key="1">
    <citation type="submission" date="2021-12" db="EMBL/GenBank/DDBJ databases">
        <authorList>
            <person name="King R."/>
        </authorList>
    </citation>
    <scope>NUCLEOTIDE SEQUENCE</scope>
</reference>